<dbReference type="InterPro" id="IPR036412">
    <property type="entry name" value="HAD-like_sf"/>
</dbReference>
<dbReference type="InterPro" id="IPR006439">
    <property type="entry name" value="HAD-SF_hydro_IA"/>
</dbReference>
<dbReference type="Proteomes" id="UP000318288">
    <property type="component" value="Unassembled WGS sequence"/>
</dbReference>
<proteinExistence type="predicted"/>
<evidence type="ECO:0000313" key="1">
    <source>
        <dbReference type="EMBL" id="TWU46095.1"/>
    </source>
</evidence>
<dbReference type="PRINTS" id="PR00413">
    <property type="entry name" value="HADHALOGNASE"/>
</dbReference>
<dbReference type="SFLD" id="SFLDS00003">
    <property type="entry name" value="Haloacid_Dehalogenase"/>
    <property type="match status" value="1"/>
</dbReference>
<evidence type="ECO:0000313" key="2">
    <source>
        <dbReference type="Proteomes" id="UP000318288"/>
    </source>
</evidence>
<dbReference type="CDD" id="cd07505">
    <property type="entry name" value="HAD_BPGM-like"/>
    <property type="match status" value="1"/>
</dbReference>
<keyword evidence="1" id="KW-0378">Hydrolase</keyword>
<organism evidence="1 2">
    <name type="scientific">Rubripirellula tenax</name>
    <dbReference type="NCBI Taxonomy" id="2528015"/>
    <lineage>
        <taxon>Bacteria</taxon>
        <taxon>Pseudomonadati</taxon>
        <taxon>Planctomycetota</taxon>
        <taxon>Planctomycetia</taxon>
        <taxon>Pirellulales</taxon>
        <taxon>Pirellulaceae</taxon>
        <taxon>Rubripirellula</taxon>
    </lineage>
</organism>
<dbReference type="AlphaFoldDB" id="A0A5C6EC90"/>
<dbReference type="Gene3D" id="3.40.50.1000">
    <property type="entry name" value="HAD superfamily/HAD-like"/>
    <property type="match status" value="1"/>
</dbReference>
<dbReference type="InterPro" id="IPR023198">
    <property type="entry name" value="PGP-like_dom2"/>
</dbReference>
<accession>A0A5C6EC90</accession>
<keyword evidence="2" id="KW-1185">Reference proteome</keyword>
<dbReference type="PANTHER" id="PTHR43481:SF4">
    <property type="entry name" value="GLYCEROL-1-PHOSPHATE PHOSPHOHYDROLASE 1-RELATED"/>
    <property type="match status" value="1"/>
</dbReference>
<comment type="caution">
    <text evidence="1">The sequence shown here is derived from an EMBL/GenBank/DDBJ whole genome shotgun (WGS) entry which is preliminary data.</text>
</comment>
<gene>
    <name evidence="1" type="primary">yqaB</name>
    <name evidence="1" type="ORF">Poly51_54900</name>
</gene>
<dbReference type="Gene3D" id="1.10.150.240">
    <property type="entry name" value="Putative phosphatase, domain 2"/>
    <property type="match status" value="1"/>
</dbReference>
<dbReference type="EC" id="3.1.3.-" evidence="1"/>
<name>A0A5C6EC90_9BACT</name>
<dbReference type="SFLD" id="SFLDG01129">
    <property type="entry name" value="C1.5:_HAD__Beta-PGM__Phosphata"/>
    <property type="match status" value="1"/>
</dbReference>
<dbReference type="EMBL" id="SJPW01000008">
    <property type="protein sequence ID" value="TWU46095.1"/>
    <property type="molecule type" value="Genomic_DNA"/>
</dbReference>
<dbReference type="PANTHER" id="PTHR43481">
    <property type="entry name" value="FRUCTOSE-1-PHOSPHATE PHOSPHATASE"/>
    <property type="match status" value="1"/>
</dbReference>
<protein>
    <submittedName>
        <fullName evidence="1">Fructose-1-phosphate phosphatase YqaB</fullName>
        <ecNumber evidence="1">3.1.3.-</ecNumber>
    </submittedName>
</protein>
<dbReference type="InterPro" id="IPR051806">
    <property type="entry name" value="HAD-like_SPP"/>
</dbReference>
<reference evidence="1 2" key="1">
    <citation type="submission" date="2019-02" db="EMBL/GenBank/DDBJ databases">
        <title>Deep-cultivation of Planctomycetes and their phenomic and genomic characterization uncovers novel biology.</title>
        <authorList>
            <person name="Wiegand S."/>
            <person name="Jogler M."/>
            <person name="Boedeker C."/>
            <person name="Pinto D."/>
            <person name="Vollmers J."/>
            <person name="Rivas-Marin E."/>
            <person name="Kohn T."/>
            <person name="Peeters S.H."/>
            <person name="Heuer A."/>
            <person name="Rast P."/>
            <person name="Oberbeckmann S."/>
            <person name="Bunk B."/>
            <person name="Jeske O."/>
            <person name="Meyerdierks A."/>
            <person name="Storesund J.E."/>
            <person name="Kallscheuer N."/>
            <person name="Luecker S."/>
            <person name="Lage O.M."/>
            <person name="Pohl T."/>
            <person name="Merkel B.J."/>
            <person name="Hornburger P."/>
            <person name="Mueller R.-W."/>
            <person name="Bruemmer F."/>
            <person name="Labrenz M."/>
            <person name="Spormann A.M."/>
            <person name="Op Den Camp H."/>
            <person name="Overmann J."/>
            <person name="Amann R."/>
            <person name="Jetten M.S.M."/>
            <person name="Mascher T."/>
            <person name="Medema M.H."/>
            <person name="Devos D.P."/>
            <person name="Kaster A.-K."/>
            <person name="Ovreas L."/>
            <person name="Rohde M."/>
            <person name="Galperin M.Y."/>
            <person name="Jogler C."/>
        </authorList>
    </citation>
    <scope>NUCLEOTIDE SEQUENCE [LARGE SCALE GENOMIC DNA]</scope>
    <source>
        <strain evidence="1 2">Poly51</strain>
    </source>
</reference>
<dbReference type="GO" id="GO:0050308">
    <property type="term" value="F:sugar-phosphatase activity"/>
    <property type="evidence" value="ECO:0007669"/>
    <property type="project" value="TreeGrafter"/>
</dbReference>
<sequence>MQDADYANEFAGLIFDCDGTLSHSMPLHYVAWRDTMSRHGIVFTEGRFYSMGGMPSEKIITTLSQEQDVSVDADALAAEKEAAFANLIDQLPALEIVVDVARRHHGRMPMSVASGGIRPIIDRQLAKMGIAELFDAIVTAEDTKLHKPEPDVFLEAARRMGVEPTQCLVFEDSPLGFQAAEAAGMKWIDVRPWHPS</sequence>
<dbReference type="Pfam" id="PF13419">
    <property type="entry name" value="HAD_2"/>
    <property type="match status" value="1"/>
</dbReference>
<dbReference type="SUPFAM" id="SSF56784">
    <property type="entry name" value="HAD-like"/>
    <property type="match status" value="1"/>
</dbReference>
<dbReference type="NCBIfam" id="TIGR01509">
    <property type="entry name" value="HAD-SF-IA-v3"/>
    <property type="match status" value="1"/>
</dbReference>
<dbReference type="InterPro" id="IPR041492">
    <property type="entry name" value="HAD_2"/>
</dbReference>
<dbReference type="InterPro" id="IPR023214">
    <property type="entry name" value="HAD_sf"/>
</dbReference>